<sequence length="190" mass="20135">MAFTETEDLEEEQEELAAAGSSNRNFWIIFGVLGSILLLALICMAVYAVFILPERHDAARDQNATAIAQNTEIALFDTQTEVASRVTSTSRPTFTPLPSPTNTPLMGGGEAIPTATRVEEGVMETRVAMVTEVAATSEAAAALTQQAAPTSTELPATGFAEDVGIPGLLALAAVFIVVIFLVRRLRTAHS</sequence>
<organism evidence="3">
    <name type="scientific">uncultured Chloroflexota bacterium</name>
    <dbReference type="NCBI Taxonomy" id="166587"/>
    <lineage>
        <taxon>Bacteria</taxon>
        <taxon>Bacillati</taxon>
        <taxon>Chloroflexota</taxon>
        <taxon>environmental samples</taxon>
    </lineage>
</organism>
<evidence type="ECO:0000313" key="3">
    <source>
        <dbReference type="EMBL" id="CAI78537.1"/>
    </source>
</evidence>
<reference evidence="3" key="1">
    <citation type="journal article" date="2005" name="Environ. Microbiol.">
        <title>Lateral gene transfer and phylogenetic assignment of environmental fosmid clones.</title>
        <authorList>
            <person name="Nesbo C.L."/>
            <person name="Boucher Y."/>
            <person name="Dlutek M."/>
            <person name="Doolittle F.W."/>
        </authorList>
    </citation>
    <scope>NUCLEOTIDE SEQUENCE</scope>
</reference>
<protein>
    <submittedName>
        <fullName evidence="3">Uncharacterized protein</fullName>
    </submittedName>
</protein>
<feature type="transmembrane region" description="Helical" evidence="2">
    <location>
        <begin position="163"/>
        <end position="182"/>
    </location>
</feature>
<keyword evidence="2" id="KW-0812">Transmembrane</keyword>
<feature type="region of interest" description="Disordered" evidence="1">
    <location>
        <begin position="87"/>
        <end position="109"/>
    </location>
</feature>
<keyword evidence="2" id="KW-1133">Transmembrane helix</keyword>
<dbReference type="AlphaFoldDB" id="Q2Z028"/>
<dbReference type="EMBL" id="AJ937764">
    <property type="protein sequence ID" value="CAI78537.1"/>
    <property type="molecule type" value="Genomic_DNA"/>
</dbReference>
<name>Q2Z028_9CHLR</name>
<proteinExistence type="predicted"/>
<evidence type="ECO:0000256" key="1">
    <source>
        <dbReference type="SAM" id="MobiDB-lite"/>
    </source>
</evidence>
<evidence type="ECO:0000256" key="2">
    <source>
        <dbReference type="SAM" id="Phobius"/>
    </source>
</evidence>
<accession>Q2Z028</accession>
<keyword evidence="2" id="KW-0472">Membrane</keyword>
<feature type="transmembrane region" description="Helical" evidence="2">
    <location>
        <begin position="26"/>
        <end position="50"/>
    </location>
</feature>